<accession>A0A9N9H9Y7</accession>
<keyword evidence="1 2" id="KW-0732">Signal</keyword>
<dbReference type="Pfam" id="PF09118">
    <property type="entry name" value="GO-like_E_set"/>
    <property type="match status" value="1"/>
</dbReference>
<dbReference type="Pfam" id="PF07250">
    <property type="entry name" value="Glyoxal_oxid_N"/>
    <property type="match status" value="1"/>
</dbReference>
<dbReference type="AlphaFoldDB" id="A0A9N9H9Y7"/>
<dbReference type="Gene3D" id="2.60.40.10">
    <property type="entry name" value="Immunoglobulins"/>
    <property type="match status" value="1"/>
</dbReference>
<evidence type="ECO:0000259" key="4">
    <source>
        <dbReference type="Pfam" id="PF09118"/>
    </source>
</evidence>
<feature type="domain" description="Glyoxal oxidase N-terminal" evidence="3">
    <location>
        <begin position="70"/>
        <end position="413"/>
    </location>
</feature>
<dbReference type="InterPro" id="IPR037293">
    <property type="entry name" value="Gal_Oxidase_central_sf"/>
</dbReference>
<name>A0A9N9H9Y7_9GLOM</name>
<feature type="signal peptide" evidence="2">
    <location>
        <begin position="1"/>
        <end position="20"/>
    </location>
</feature>
<dbReference type="InterPro" id="IPR011043">
    <property type="entry name" value="Gal_Oxase/kelch_b-propeller"/>
</dbReference>
<protein>
    <submittedName>
        <fullName evidence="5">11845_t:CDS:1</fullName>
    </submittedName>
</protein>
<organism evidence="5 6">
    <name type="scientific">Funneliformis caledonium</name>
    <dbReference type="NCBI Taxonomy" id="1117310"/>
    <lineage>
        <taxon>Eukaryota</taxon>
        <taxon>Fungi</taxon>
        <taxon>Fungi incertae sedis</taxon>
        <taxon>Mucoromycota</taxon>
        <taxon>Glomeromycotina</taxon>
        <taxon>Glomeromycetes</taxon>
        <taxon>Glomerales</taxon>
        <taxon>Glomeraceae</taxon>
        <taxon>Funneliformis</taxon>
    </lineage>
</organism>
<dbReference type="Gene3D" id="2.130.10.80">
    <property type="entry name" value="Galactose oxidase/kelch, beta-propeller"/>
    <property type="match status" value="1"/>
</dbReference>
<dbReference type="InterPro" id="IPR015202">
    <property type="entry name" value="GO-like_E_set"/>
</dbReference>
<sequence>MKSLYTNLFPLLAAASLVAGQTAKLGQWDFVGHSGVSTMHGILSPGTNKVLFIERVELATEVTINGKPTYTVEYDLDTNTIRPLTTISNTFCSAGGYLMNGTVMNLGGAESAQEVNQGFNKIRTFEPCNDGKCDWMANNIDLSVLRWYPTVEQLADGTLFILGGANKGVAVNEPKTNVPSYELFPPRGKGGSYPIDFLTETLPYNLYPSVHLLPDSNLFIMANTKSIIFDTKTFTKKTDLPEIPGPPRHYPLTGGSIILPLDPANNYEPEILVCGGADQLTANAKGENTCGRIRPLSKNPTWDMEEMPFGRLMPDIALLSNGDVMILNGCLKGTAGFGKGTDPVLTPIMYNPSAKKGARMTQLQPSYIPRMYHSIAFTVPSGQLLVSGSNPNKNPTGEGPYPTDFRVELFTAPFHFTGQPQPWIKQAPAEIKYGQNFEIELVTYSEKPKIFVNILNSGFVTHSSHMSQRQIWLESELKADKLSLKAPPNGGVAPPGPYLMFVVDNGVPSKAVWIMLGGK</sequence>
<evidence type="ECO:0000313" key="6">
    <source>
        <dbReference type="Proteomes" id="UP000789570"/>
    </source>
</evidence>
<dbReference type="SUPFAM" id="SSF50965">
    <property type="entry name" value="Galactose oxidase, central domain"/>
    <property type="match status" value="1"/>
</dbReference>
<dbReference type="PANTHER" id="PTHR32208">
    <property type="entry name" value="SECRETED PROTEIN-RELATED"/>
    <property type="match status" value="1"/>
</dbReference>
<dbReference type="InterPro" id="IPR014756">
    <property type="entry name" value="Ig_E-set"/>
</dbReference>
<feature type="domain" description="Galactose oxidase-like Early set" evidence="4">
    <location>
        <begin position="422"/>
        <end position="515"/>
    </location>
</feature>
<evidence type="ECO:0000313" key="5">
    <source>
        <dbReference type="EMBL" id="CAG8659664.1"/>
    </source>
</evidence>
<reference evidence="5" key="1">
    <citation type="submission" date="2021-06" db="EMBL/GenBank/DDBJ databases">
        <authorList>
            <person name="Kallberg Y."/>
            <person name="Tangrot J."/>
            <person name="Rosling A."/>
        </authorList>
    </citation>
    <scope>NUCLEOTIDE SEQUENCE</scope>
    <source>
        <strain evidence="5">UK204</strain>
    </source>
</reference>
<dbReference type="SUPFAM" id="SSF81296">
    <property type="entry name" value="E set domains"/>
    <property type="match status" value="1"/>
</dbReference>
<dbReference type="OrthoDB" id="2019572at2759"/>
<evidence type="ECO:0000256" key="2">
    <source>
        <dbReference type="SAM" id="SignalP"/>
    </source>
</evidence>
<keyword evidence="6" id="KW-1185">Reference proteome</keyword>
<evidence type="ECO:0000259" key="3">
    <source>
        <dbReference type="Pfam" id="PF07250"/>
    </source>
</evidence>
<proteinExistence type="predicted"/>
<gene>
    <name evidence="5" type="ORF">FCALED_LOCUS11486</name>
</gene>
<dbReference type="CDD" id="cd02851">
    <property type="entry name" value="E_set_GO_C"/>
    <property type="match status" value="1"/>
</dbReference>
<comment type="caution">
    <text evidence="5">The sequence shown here is derived from an EMBL/GenBank/DDBJ whole genome shotgun (WGS) entry which is preliminary data.</text>
</comment>
<dbReference type="InterPro" id="IPR009880">
    <property type="entry name" value="Glyoxal_oxidase_N"/>
</dbReference>
<dbReference type="PANTHER" id="PTHR32208:SF21">
    <property type="entry name" value="LOW QUALITY PROTEIN: ALDEHYDE OXIDASE GLOX-LIKE"/>
    <property type="match status" value="1"/>
</dbReference>
<dbReference type="Proteomes" id="UP000789570">
    <property type="component" value="Unassembled WGS sequence"/>
</dbReference>
<feature type="chain" id="PRO_5040401341" evidence="2">
    <location>
        <begin position="21"/>
        <end position="519"/>
    </location>
</feature>
<dbReference type="InterPro" id="IPR013783">
    <property type="entry name" value="Ig-like_fold"/>
</dbReference>
<dbReference type="EMBL" id="CAJVPQ010004870">
    <property type="protein sequence ID" value="CAG8659664.1"/>
    <property type="molecule type" value="Genomic_DNA"/>
</dbReference>
<evidence type="ECO:0000256" key="1">
    <source>
        <dbReference type="ARBA" id="ARBA00022729"/>
    </source>
</evidence>